<dbReference type="AlphaFoldDB" id="A0A852Z539"/>
<evidence type="ECO:0000313" key="2">
    <source>
        <dbReference type="Proteomes" id="UP000548304"/>
    </source>
</evidence>
<comment type="caution">
    <text evidence="1">The sequence shown here is derived from an EMBL/GenBank/DDBJ whole genome shotgun (WGS) entry which is preliminary data.</text>
</comment>
<name>A0A852Z539_9ACTN</name>
<keyword evidence="2" id="KW-1185">Reference proteome</keyword>
<evidence type="ECO:0000313" key="1">
    <source>
        <dbReference type="EMBL" id="NYH81132.1"/>
    </source>
</evidence>
<organism evidence="1 2">
    <name type="scientific">Actinopolyspora biskrensis</name>
    <dbReference type="NCBI Taxonomy" id="1470178"/>
    <lineage>
        <taxon>Bacteria</taxon>
        <taxon>Bacillati</taxon>
        <taxon>Actinomycetota</taxon>
        <taxon>Actinomycetes</taxon>
        <taxon>Actinopolysporales</taxon>
        <taxon>Actinopolysporaceae</taxon>
        <taxon>Actinopolyspora</taxon>
    </lineage>
</organism>
<accession>A0A852Z539</accession>
<gene>
    <name evidence="1" type="ORF">FHR84_004510</name>
</gene>
<sequence>MRRLADGVPEEWRPREHHAPDEFCHRLFDLRHDTTEPTRSS</sequence>
<dbReference type="Proteomes" id="UP000548304">
    <property type="component" value="Unassembled WGS sequence"/>
</dbReference>
<dbReference type="EMBL" id="JACBYW010000014">
    <property type="protein sequence ID" value="NYH81132.1"/>
    <property type="molecule type" value="Genomic_DNA"/>
</dbReference>
<protein>
    <submittedName>
        <fullName evidence="1">Uncharacterized protein</fullName>
    </submittedName>
</protein>
<proteinExistence type="predicted"/>
<reference evidence="1 2" key="1">
    <citation type="submission" date="2020-07" db="EMBL/GenBank/DDBJ databases">
        <title>Genomic Encyclopedia of Type Strains, Phase III (KMG-III): the genomes of soil and plant-associated and newly described type strains.</title>
        <authorList>
            <person name="Whitman W."/>
        </authorList>
    </citation>
    <scope>NUCLEOTIDE SEQUENCE [LARGE SCALE GENOMIC DNA]</scope>
    <source>
        <strain evidence="1 2">CECT 8576</strain>
    </source>
</reference>
<dbReference type="RefSeq" id="WP_281361455.1">
    <property type="nucleotide sequence ID" value="NZ_JACBYW010000014.1"/>
</dbReference>